<name>A0A0C6FUW3_9HYPH</name>
<dbReference type="KEGG" id="maqu:Maq22A_c19320"/>
<dbReference type="InterPro" id="IPR025669">
    <property type="entry name" value="AAA_dom"/>
</dbReference>
<dbReference type="InterPro" id="IPR050678">
    <property type="entry name" value="DNA_Partitioning_ATPase"/>
</dbReference>
<evidence type="ECO:0000313" key="2">
    <source>
        <dbReference type="EMBL" id="BAQ46935.1"/>
    </source>
</evidence>
<gene>
    <name evidence="2" type="ORF">Maq22A_c19320</name>
</gene>
<reference evidence="2 3" key="1">
    <citation type="journal article" date="2015" name="Genome Announc.">
        <title>Complete Genome Sequence of Methylobacterium aquaticum Strain 22A, Isolated from Racomitrium japonicum Moss.</title>
        <authorList>
            <person name="Tani A."/>
            <person name="Ogura Y."/>
            <person name="Hayashi T."/>
            <person name="Kimbara K."/>
        </authorList>
    </citation>
    <scope>NUCLEOTIDE SEQUENCE [LARGE SCALE GENOMIC DNA]</scope>
    <source>
        <strain evidence="2 3">MA-22A</strain>
    </source>
</reference>
<evidence type="ECO:0000259" key="1">
    <source>
        <dbReference type="Pfam" id="PF13614"/>
    </source>
</evidence>
<dbReference type="Gene3D" id="3.40.50.300">
    <property type="entry name" value="P-loop containing nucleotide triphosphate hydrolases"/>
    <property type="match status" value="1"/>
</dbReference>
<proteinExistence type="predicted"/>
<feature type="domain" description="AAA" evidence="1">
    <location>
        <begin position="4"/>
        <end position="163"/>
    </location>
</feature>
<dbReference type="PANTHER" id="PTHR13696:SF52">
    <property type="entry name" value="PARA FAMILY PROTEIN CT_582"/>
    <property type="match status" value="1"/>
</dbReference>
<dbReference type="CDD" id="cd02042">
    <property type="entry name" value="ParAB_family"/>
    <property type="match status" value="1"/>
</dbReference>
<organism evidence="2 3">
    <name type="scientific">Methylobacterium aquaticum</name>
    <dbReference type="NCBI Taxonomy" id="270351"/>
    <lineage>
        <taxon>Bacteria</taxon>
        <taxon>Pseudomonadati</taxon>
        <taxon>Pseudomonadota</taxon>
        <taxon>Alphaproteobacteria</taxon>
        <taxon>Hyphomicrobiales</taxon>
        <taxon>Methylobacteriaceae</taxon>
        <taxon>Methylobacterium</taxon>
    </lineage>
</organism>
<dbReference type="RefSeq" id="WP_060847969.1">
    <property type="nucleotide sequence ID" value="NZ_AP014704.1"/>
</dbReference>
<dbReference type="OrthoDB" id="9777757at2"/>
<reference evidence="3" key="2">
    <citation type="submission" date="2015-01" db="EMBL/GenBank/DDBJ databases">
        <title>Complete genome sequence of Methylobacterium aquaticum strain 22A.</title>
        <authorList>
            <person name="Tani A."/>
            <person name="Ogura Y."/>
            <person name="Hayashi T."/>
        </authorList>
    </citation>
    <scope>NUCLEOTIDE SEQUENCE [LARGE SCALE GENOMIC DNA]</scope>
    <source>
        <strain evidence="3">MA-22A</strain>
    </source>
</reference>
<accession>A0A0C6FUW3</accession>
<dbReference type="AlphaFoldDB" id="A0A0C6FUW3"/>
<dbReference type="InterPro" id="IPR027417">
    <property type="entry name" value="P-loop_NTPase"/>
</dbReference>
<dbReference type="EMBL" id="AP014704">
    <property type="protein sequence ID" value="BAQ46935.1"/>
    <property type="molecule type" value="Genomic_DNA"/>
</dbReference>
<dbReference type="Proteomes" id="UP000061432">
    <property type="component" value="Chromosome"/>
</dbReference>
<dbReference type="SUPFAM" id="SSF52540">
    <property type="entry name" value="P-loop containing nucleoside triphosphate hydrolases"/>
    <property type="match status" value="1"/>
</dbReference>
<dbReference type="STRING" id="270351.Maq22A_c19320"/>
<dbReference type="Pfam" id="PF13614">
    <property type="entry name" value="AAA_31"/>
    <property type="match status" value="1"/>
</dbReference>
<dbReference type="PANTHER" id="PTHR13696">
    <property type="entry name" value="P-LOOP CONTAINING NUCLEOSIDE TRIPHOSPHATE HYDROLASE"/>
    <property type="match status" value="1"/>
</dbReference>
<dbReference type="PATRIC" id="fig|270351.10.peg.3732"/>
<sequence length="276" mass="29204">MTTRILSIANCKGGTGKTTTTVNLAAEFGSRGYRVLVIDLDPQGHSGLGFGALAELGLPNAHTPLRQRGSGFSGAVQATDEDGVAIIPADRSFNGQLGHDDGHCLDAALAPLLPDYDLVLIDVPPSARAVMICALLPSSGVVVPTTLDPLGLDGVRQFARSFHDTMLRFRAAPLGLAIAPMRIDLRTNVEKDTLAQLRTGFGPGQMVRGVRTDVAVSEAFARRQPLRRCRPNARAAADFAALADDLIQRFGIEQDAHGAAEAHGRSEGFSRACSWA</sequence>
<evidence type="ECO:0000313" key="3">
    <source>
        <dbReference type="Proteomes" id="UP000061432"/>
    </source>
</evidence>
<protein>
    <submittedName>
        <fullName evidence="2">Cobyrinic acid ac-diamide synthase</fullName>
    </submittedName>
</protein>